<feature type="compositionally biased region" description="Polar residues" evidence="5">
    <location>
        <begin position="540"/>
        <end position="584"/>
    </location>
</feature>
<reference evidence="8" key="1">
    <citation type="submission" date="2020-02" db="EMBL/GenBank/DDBJ databases">
        <authorList>
            <person name="Palmer J.M."/>
        </authorList>
    </citation>
    <scope>NUCLEOTIDE SEQUENCE</scope>
    <source>
        <strain evidence="8">EPUS1.4</strain>
        <tissue evidence="8">Thallus</tissue>
    </source>
</reference>
<dbReference type="InterPro" id="IPR011009">
    <property type="entry name" value="Kinase-like_dom_sf"/>
</dbReference>
<dbReference type="SMART" id="SM00220">
    <property type="entry name" value="S_TKc"/>
    <property type="match status" value="1"/>
</dbReference>
<comment type="subcellular location">
    <subcellularLocation>
        <location evidence="1">Chromosome</location>
        <location evidence="1">Centromere</location>
        <location evidence="1">Kinetochore</location>
    </subcellularLocation>
</comment>
<feature type="domain" description="Protein kinase" evidence="6">
    <location>
        <begin position="932"/>
        <end position="1312"/>
    </location>
</feature>
<dbReference type="PANTHER" id="PTHR14030">
    <property type="entry name" value="MITOTIC CHECKPOINT SERINE/THREONINE-PROTEIN KINASE BUB1"/>
    <property type="match status" value="1"/>
</dbReference>
<feature type="region of interest" description="Disordered" evidence="5">
    <location>
        <begin position="892"/>
        <end position="921"/>
    </location>
</feature>
<dbReference type="GO" id="GO:0004672">
    <property type="term" value="F:protein kinase activity"/>
    <property type="evidence" value="ECO:0007669"/>
    <property type="project" value="InterPro"/>
</dbReference>
<dbReference type="SUPFAM" id="SSF56112">
    <property type="entry name" value="Protein kinase-like (PK-like)"/>
    <property type="match status" value="1"/>
</dbReference>
<dbReference type="InterPro" id="IPR000719">
    <property type="entry name" value="Prot_kinase_dom"/>
</dbReference>
<keyword evidence="4" id="KW-0137">Centromere</keyword>
<protein>
    <recommendedName>
        <fullName evidence="10">BUB protein kinase</fullName>
    </recommendedName>
</protein>
<feature type="region of interest" description="Disordered" evidence="5">
    <location>
        <begin position="519"/>
        <end position="585"/>
    </location>
</feature>
<dbReference type="Pfam" id="PF00069">
    <property type="entry name" value="Pkinase"/>
    <property type="match status" value="1"/>
</dbReference>
<feature type="domain" description="BUB1 N-terminal" evidence="7">
    <location>
        <begin position="63"/>
        <end position="222"/>
    </location>
</feature>
<keyword evidence="9" id="KW-1185">Reference proteome</keyword>
<dbReference type="InterPro" id="IPR012572">
    <property type="entry name" value="Mad3/Bub1_II"/>
</dbReference>
<dbReference type="InterPro" id="IPR013212">
    <property type="entry name" value="Mad3/Bub1_I"/>
</dbReference>
<dbReference type="GO" id="GO:0005524">
    <property type="term" value="F:ATP binding"/>
    <property type="evidence" value="ECO:0007669"/>
    <property type="project" value="InterPro"/>
</dbReference>
<evidence type="ECO:0000256" key="2">
    <source>
        <dbReference type="ARBA" id="ARBA00022454"/>
    </source>
</evidence>
<dbReference type="PROSITE" id="PS00108">
    <property type="entry name" value="PROTEIN_KINASE_ST"/>
    <property type="match status" value="1"/>
</dbReference>
<keyword evidence="3" id="KW-0995">Kinetochore</keyword>
<feature type="region of interest" description="Disordered" evidence="5">
    <location>
        <begin position="235"/>
        <end position="258"/>
    </location>
</feature>
<sequence>MSVSEDLINFDLIETHKENIQQLPSGRSARQLVNILSPTPTGKLQSPSLDDTKTLNDAIRHEYELEVQNIAESDDPLDVFDRYVKWTLNAYPSAQATPQSKLLPLLERATKTFLASSHYKNDPRYLKLWLHYIRWFSDAPRETFAYLSRHNIAEGLALFYEEFATWLESAGRWSQAEEVYQLGIEREARPTERLMRKFGQFQQRFAARPQDPNEPTSPALPTVRPALAAKIDPFASTPRFNDPQAAQRVGSGTASRPTKAKMAIFSDSGNATPPATAPPVEGWQSIGSLHERKKENAIAAKPWAGETLKAGKRAGSTEKMTIFKDQTLRIQETNKAYTAPNLPPPVINSKTGRAERVFVNLEAVYPNSANPSDEMSFDELRAMHRGWTDKDWREESKRALQAISGNTQRSPPSLTNAVIDKLSKELEKKACIDENESSQQSTPTSNSHNQSQEVKPARQRRMKIREVKQETQTIKTNLASPTGPKIRRKLTAEPTMTFHSKAATNDVYDLFNQPLKCEAPKEDTQSAGESDIDDDGYSTAGESTGTGMISGAVSESGNEDTSVSVRTTMTGDEETSNGTVNTAETGGEWTEFSTSKHIPPQKLTGHRDSEEVPFIQHVDNTISNMAVEHAHPEEELSTPVEPEVQVVETTANTRFVPIPPEDYDPAPLRTFRDPSNIAQSRLPFMTPIVEKTESSLAANTVYQKGERDYFTVRTPSRSNSNKNDSPSKIGVDRLLVSSPSAENASPHRSGGKARSTGQLDFPVSPSPKSKRASRSALEEQEDDLSSPRKKLQITRVHGSPTKIKVQARTRPSSPTTADHENGFIQPAIPTQTTKPATEKNPIITDLQCNPTEPSIRNQILANIQPALSSYPGFFNHPDHTFGRYTQLQKYAKRVQDSKIKSSPRKTNDKSTTGAATQPVPPILSFTSASRVYAVKRELGQGAFAPVYLVDSYDPDRPVEDSDPSQPSDSESQERGRRGNLEAIKAESPPSQAIWEFHIIRTIHRRLLNNNNNNNNNNNSHSQDECRALESIITAHELHAFADEAYLVLDFCPTGTLLDLINLVRADNKRAGKAAADAAGLDEVLAMFFSVEVLRTVESLHRAGILHGDLKGDNCLLRLGCRNSSKAKQALLDLGRYAADGSNGWAGVGITLIDFGRGIDVTDFPARVGFIADWAAGATDAPEIREARPWVWQLDLWGAAGVLHSLLWGRYLDTVPVINHHAGVVGGGAVSVAGNKKKYKLKEGFKRYWQGDIWGQVFEVLLNPSVPPSTAADDTQHLLAEMARVRALLERFLEREAERKGLRALIKRVDGLVASSSSAAATAAAARKR</sequence>
<evidence type="ECO:0008006" key="10">
    <source>
        <dbReference type="Google" id="ProtNLM"/>
    </source>
</evidence>
<evidence type="ECO:0000256" key="3">
    <source>
        <dbReference type="ARBA" id="ARBA00022838"/>
    </source>
</evidence>
<dbReference type="GO" id="GO:0032991">
    <property type="term" value="C:protein-containing complex"/>
    <property type="evidence" value="ECO:0007669"/>
    <property type="project" value="UniProtKB-ARBA"/>
</dbReference>
<dbReference type="FunFam" id="1.25.40.430:FF:000003">
    <property type="entry name" value="Checkpoint serine/threonine-protein kinase BUB1"/>
    <property type="match status" value="1"/>
</dbReference>
<dbReference type="InterPro" id="IPR015661">
    <property type="entry name" value="Bub1/Mad3"/>
</dbReference>
<dbReference type="GO" id="GO:0007094">
    <property type="term" value="P:mitotic spindle assembly checkpoint signaling"/>
    <property type="evidence" value="ECO:0007669"/>
    <property type="project" value="InterPro"/>
</dbReference>
<feature type="region of interest" description="Disordered" evidence="5">
    <location>
        <begin position="433"/>
        <end position="466"/>
    </location>
</feature>
<feature type="region of interest" description="Disordered" evidence="5">
    <location>
        <begin position="953"/>
        <end position="976"/>
    </location>
</feature>
<evidence type="ECO:0000256" key="1">
    <source>
        <dbReference type="ARBA" id="ARBA00004629"/>
    </source>
</evidence>
<dbReference type="Gene3D" id="1.10.510.10">
    <property type="entry name" value="Transferase(Phosphotransferase) domain 1"/>
    <property type="match status" value="1"/>
</dbReference>
<dbReference type="Proteomes" id="UP000606974">
    <property type="component" value="Unassembled WGS sequence"/>
</dbReference>
<evidence type="ECO:0000313" key="9">
    <source>
        <dbReference type="Proteomes" id="UP000606974"/>
    </source>
</evidence>
<name>A0A8H7ABI0_9EURO</name>
<dbReference type="EMBL" id="JAACFV010000122">
    <property type="protein sequence ID" value="KAF7504959.1"/>
    <property type="molecule type" value="Genomic_DNA"/>
</dbReference>
<dbReference type="SMART" id="SM00777">
    <property type="entry name" value="Mad3_BUB1_I"/>
    <property type="match status" value="1"/>
</dbReference>
<evidence type="ECO:0000313" key="8">
    <source>
        <dbReference type="EMBL" id="KAF7504959.1"/>
    </source>
</evidence>
<dbReference type="InterPro" id="IPR008271">
    <property type="entry name" value="Ser/Thr_kinase_AS"/>
</dbReference>
<dbReference type="Pfam" id="PF08311">
    <property type="entry name" value="Mad3_BUB1_I"/>
    <property type="match status" value="1"/>
</dbReference>
<dbReference type="PANTHER" id="PTHR14030:SF4">
    <property type="entry name" value="BUB1 KINASE, ISOFORM A-RELATED"/>
    <property type="match status" value="1"/>
</dbReference>
<dbReference type="Pfam" id="PF08171">
    <property type="entry name" value="Mad3_BUB1_II"/>
    <property type="match status" value="1"/>
</dbReference>
<keyword evidence="2" id="KW-0158">Chromosome</keyword>
<dbReference type="GO" id="GO:0005634">
    <property type="term" value="C:nucleus"/>
    <property type="evidence" value="ECO:0007669"/>
    <property type="project" value="TreeGrafter"/>
</dbReference>
<accession>A0A8H7ABI0</accession>
<dbReference type="OrthoDB" id="248495at2759"/>
<proteinExistence type="predicted"/>
<gene>
    <name evidence="8" type="ORF">GJ744_001540</name>
</gene>
<organism evidence="8 9">
    <name type="scientific">Endocarpon pusillum</name>
    <dbReference type="NCBI Taxonomy" id="364733"/>
    <lineage>
        <taxon>Eukaryota</taxon>
        <taxon>Fungi</taxon>
        <taxon>Dikarya</taxon>
        <taxon>Ascomycota</taxon>
        <taxon>Pezizomycotina</taxon>
        <taxon>Eurotiomycetes</taxon>
        <taxon>Chaetothyriomycetidae</taxon>
        <taxon>Verrucariales</taxon>
        <taxon>Verrucariaceae</taxon>
        <taxon>Endocarpon</taxon>
    </lineage>
</organism>
<dbReference type="GO" id="GO:0000776">
    <property type="term" value="C:kinetochore"/>
    <property type="evidence" value="ECO:0007669"/>
    <property type="project" value="UniProtKB-KW"/>
</dbReference>
<comment type="caution">
    <text evidence="8">The sequence shown here is derived from an EMBL/GenBank/DDBJ whole genome shotgun (WGS) entry which is preliminary data.</text>
</comment>
<dbReference type="GO" id="GO:0051754">
    <property type="term" value="P:meiotic sister chromatid cohesion, centromeric"/>
    <property type="evidence" value="ECO:0007669"/>
    <property type="project" value="TreeGrafter"/>
</dbReference>
<dbReference type="PROSITE" id="PS51489">
    <property type="entry name" value="BUB1_N"/>
    <property type="match status" value="1"/>
</dbReference>
<dbReference type="PROSITE" id="PS50011">
    <property type="entry name" value="PROTEIN_KINASE_DOM"/>
    <property type="match status" value="1"/>
</dbReference>
<feature type="compositionally biased region" description="Polar residues" evidence="5">
    <location>
        <begin position="437"/>
        <end position="453"/>
    </location>
</feature>
<evidence type="ECO:0000259" key="6">
    <source>
        <dbReference type="PROSITE" id="PS50011"/>
    </source>
</evidence>
<evidence type="ECO:0000256" key="4">
    <source>
        <dbReference type="ARBA" id="ARBA00023328"/>
    </source>
</evidence>
<evidence type="ECO:0000259" key="7">
    <source>
        <dbReference type="PROSITE" id="PS51489"/>
    </source>
</evidence>
<feature type="region of interest" description="Disordered" evidence="5">
    <location>
        <begin position="738"/>
        <end position="823"/>
    </location>
</feature>
<dbReference type="Gene3D" id="1.25.40.430">
    <property type="match status" value="1"/>
</dbReference>
<evidence type="ECO:0000256" key="5">
    <source>
        <dbReference type="SAM" id="MobiDB-lite"/>
    </source>
</evidence>